<evidence type="ECO:0000256" key="1">
    <source>
        <dbReference type="SAM" id="MobiDB-lite"/>
    </source>
</evidence>
<proteinExistence type="predicted"/>
<evidence type="ECO:0000259" key="2">
    <source>
        <dbReference type="Pfam" id="PF14303"/>
    </source>
</evidence>
<feature type="domain" description="No apical meristem-associated C-terminal" evidence="2">
    <location>
        <begin position="91"/>
        <end position="194"/>
    </location>
</feature>
<protein>
    <recommendedName>
        <fullName evidence="2">No apical meristem-associated C-terminal domain-containing protein</fullName>
    </recommendedName>
</protein>
<dbReference type="OrthoDB" id="2516506at2759"/>
<evidence type="ECO:0000313" key="3">
    <source>
        <dbReference type="EMBL" id="PLW54137.1"/>
    </source>
</evidence>
<name>A0A2N5VVW1_9BASI</name>
<keyword evidence="4" id="KW-1185">Reference proteome</keyword>
<dbReference type="Proteomes" id="UP000235388">
    <property type="component" value="Unassembled WGS sequence"/>
</dbReference>
<comment type="caution">
    <text evidence="3">The sequence shown here is derived from an EMBL/GenBank/DDBJ whole genome shotgun (WGS) entry which is preliminary data.</text>
</comment>
<reference evidence="3 4" key="1">
    <citation type="submission" date="2017-11" db="EMBL/GenBank/DDBJ databases">
        <title>De novo assembly and phasing of dikaryotic genomes from two isolates of Puccinia coronata f. sp. avenae, the causal agent of oat crown rust.</title>
        <authorList>
            <person name="Miller M.E."/>
            <person name="Zhang Y."/>
            <person name="Omidvar V."/>
            <person name="Sperschneider J."/>
            <person name="Schwessinger B."/>
            <person name="Raley C."/>
            <person name="Palmer J.M."/>
            <person name="Garnica D."/>
            <person name="Upadhyaya N."/>
            <person name="Rathjen J."/>
            <person name="Taylor J.M."/>
            <person name="Park R.F."/>
            <person name="Dodds P.N."/>
            <person name="Hirsch C.D."/>
            <person name="Kianian S.F."/>
            <person name="Figueroa M."/>
        </authorList>
    </citation>
    <scope>NUCLEOTIDE SEQUENCE [LARGE SCALE GENOMIC DNA]</scope>
    <source>
        <strain evidence="3">12NC29</strain>
    </source>
</reference>
<evidence type="ECO:0000313" key="4">
    <source>
        <dbReference type="Proteomes" id="UP000235388"/>
    </source>
</evidence>
<sequence length="214" mass="23234">MSAPNTNPPDPKPPKKKEHPTGSPPKKNNLLCLGSIAEQIKTRWTGLNTATLKFSAIYNLIQRNPPSGTSPDNWITAAKRIYQDQSKGLVFTSMMAWQKLCNVAKWSINCNTQLTPSSVGLLSDPINGETTNGNLSATALGFSTPTVRSASSLARPIGQKAAKKHRIDEAREGGSVLLFAKVVQERLAEINANNELTKDQNNISASDLRLNKNN</sequence>
<dbReference type="InterPro" id="IPR029466">
    <property type="entry name" value="NAM-associated_C"/>
</dbReference>
<dbReference type="EMBL" id="PGCJ01000050">
    <property type="protein sequence ID" value="PLW54137.1"/>
    <property type="molecule type" value="Genomic_DNA"/>
</dbReference>
<organism evidence="3 4">
    <name type="scientific">Puccinia coronata f. sp. avenae</name>
    <dbReference type="NCBI Taxonomy" id="200324"/>
    <lineage>
        <taxon>Eukaryota</taxon>
        <taxon>Fungi</taxon>
        <taxon>Dikarya</taxon>
        <taxon>Basidiomycota</taxon>
        <taxon>Pucciniomycotina</taxon>
        <taxon>Pucciniomycetes</taxon>
        <taxon>Pucciniales</taxon>
        <taxon>Pucciniaceae</taxon>
        <taxon>Puccinia</taxon>
    </lineage>
</organism>
<accession>A0A2N5VVW1</accession>
<dbReference type="Pfam" id="PF14303">
    <property type="entry name" value="NAM-associated"/>
    <property type="match status" value="1"/>
</dbReference>
<feature type="compositionally biased region" description="Pro residues" evidence="1">
    <location>
        <begin position="1"/>
        <end position="11"/>
    </location>
</feature>
<dbReference type="PANTHER" id="PTHR45023">
    <property type="match status" value="1"/>
</dbReference>
<gene>
    <name evidence="3" type="ORF">PCANC_06477</name>
</gene>
<feature type="region of interest" description="Disordered" evidence="1">
    <location>
        <begin position="1"/>
        <end position="29"/>
    </location>
</feature>
<dbReference type="PANTHER" id="PTHR45023:SF4">
    <property type="entry name" value="GLYCINE-RICH PROTEIN-RELATED"/>
    <property type="match status" value="1"/>
</dbReference>
<dbReference type="AlphaFoldDB" id="A0A2N5VVW1"/>